<sequence length="958" mass="102761">MSSNTVAEFATELKKSPETLLDQLKAAGVGKVAPSDALTESDKQKLLVYLQASHGTASVDRKKITLVKKSTSEIKQADATGKARTIQVEVRKKRTFIQRDEGAEAAAESQMPAAVEEEPTASSEDLELSRREEEARRQAELIRRQETELAEKRAEREAREKREREAEERAAAYAAQEAEKKAQASAVKQEATREQAAEAAARTAAQNEAREKAAAESKARSDEEAARAADLDARRRKAEAEAAAIRSMMATPKKAVMVAKKPEEPKPVAKPAAVGDAKKGTLHKPAVGTGVARAGAPAAAGAGAGAPGAGKEVKSAKLSSSWANDTAKKKEIKTRGDSSGGVGRNNWRGGPRGRRGDNRDHRDDHQQAVSVEARIIEVHVPETITVAELAHKMSIKASEVIKALMKMGQMVTINQPLDQDTAMIVVEEMGHKAVVAALDDPEAFTDEDSGQKDAELLPRAPVVTVMGHVDHGKTSLLDYIRRAKVAAGEAGGITQHIGAYHVETPRGMVSFLDTPGHEAFTAMRARGAQATDIVILVVAADDGVMPQTKEAIKHAKAAKVPIVVAITKADKPDANPDRVKQELVVEEVVPEEYGGDSPFVAVSSKTGMGIDALLEQVLLQAEVLELKAPVESLAKGLVIEAQLDKGRGPVATVLVQSGTLKVGDVVLAGQTSGRVRAMLDENGKPTKTAGPSIPVEIQGLSDVPQAGDEFMVLSDERRAREIATYRAGKFRNTKLAKQQAAKLENVFSEMTAGEVQTLPIIIKADVQGSQEALAASLLKLSTEEIRVQLVYAGVGGISESDVNLAIASKAVVIGFNVRADAGARKLAESSDVDLHYYNIIYDAVDELKAAMSGMLAPEQREEAIGTAEIRTVFVASKIGTVAGSYVTSGQVTRNCKFRLLRENVVIYTGEVESVRRLKDDVKEVKEGFECGIKLRNYNDIKEGDQLEFFEIKEIARTL</sequence>
<dbReference type="RefSeq" id="WP_274110874.1">
    <property type="nucleotide sequence ID" value="NZ_JAPCKI010000006.1"/>
</dbReference>
<dbReference type="Pfam" id="PF11987">
    <property type="entry name" value="IF-2"/>
    <property type="match status" value="1"/>
</dbReference>
<keyword evidence="6 8" id="KW-0648">Protein biosynthesis</keyword>
<dbReference type="Pfam" id="PF22042">
    <property type="entry name" value="EF-G_D2"/>
    <property type="match status" value="1"/>
</dbReference>
<dbReference type="Gene3D" id="3.40.50.10050">
    <property type="entry name" value="Translation initiation factor IF- 2, domain 3"/>
    <property type="match status" value="1"/>
</dbReference>
<dbReference type="EMBL" id="JAPCKI010000006">
    <property type="protein sequence ID" value="MDD2178336.1"/>
    <property type="molecule type" value="Genomic_DNA"/>
</dbReference>
<dbReference type="Gene3D" id="2.40.30.10">
    <property type="entry name" value="Translation factors"/>
    <property type="match status" value="2"/>
</dbReference>
<dbReference type="NCBIfam" id="TIGR00487">
    <property type="entry name" value="IF-2"/>
    <property type="match status" value="1"/>
</dbReference>
<dbReference type="CDD" id="cd01887">
    <property type="entry name" value="IF2_eIF5B"/>
    <property type="match status" value="1"/>
</dbReference>
<evidence type="ECO:0000259" key="11">
    <source>
        <dbReference type="PROSITE" id="PS51722"/>
    </source>
</evidence>
<keyword evidence="3 8" id="KW-0963">Cytoplasm</keyword>
<dbReference type="InterPro" id="IPR036925">
    <property type="entry name" value="TIF_IF2_dom3_sf"/>
</dbReference>
<feature type="compositionally biased region" description="Basic and acidic residues" evidence="10">
    <location>
        <begin position="208"/>
        <end position="233"/>
    </location>
</feature>
<feature type="region of interest" description="Disordered" evidence="10">
    <location>
        <begin position="298"/>
        <end position="366"/>
    </location>
</feature>
<evidence type="ECO:0000256" key="7">
    <source>
        <dbReference type="ARBA" id="ARBA00023134"/>
    </source>
</evidence>
<dbReference type="PANTHER" id="PTHR43381:SF5">
    <property type="entry name" value="TR-TYPE G DOMAIN-CONTAINING PROTEIN"/>
    <property type="match status" value="1"/>
</dbReference>
<dbReference type="HAMAP" id="MF_00100_B">
    <property type="entry name" value="IF_2_B"/>
    <property type="match status" value="1"/>
</dbReference>
<organism evidence="12 13">
    <name type="scientific">Acidovorax benzenivorans</name>
    <dbReference type="NCBI Taxonomy" id="2987520"/>
    <lineage>
        <taxon>Bacteria</taxon>
        <taxon>Pseudomonadati</taxon>
        <taxon>Pseudomonadota</taxon>
        <taxon>Betaproteobacteria</taxon>
        <taxon>Burkholderiales</taxon>
        <taxon>Comamonadaceae</taxon>
        <taxon>Acidovorax</taxon>
    </lineage>
</organism>
<evidence type="ECO:0000256" key="9">
    <source>
        <dbReference type="RuleBase" id="RU000644"/>
    </source>
</evidence>
<feature type="compositionally biased region" description="Low complexity" evidence="10">
    <location>
        <begin position="197"/>
        <end position="207"/>
    </location>
</feature>
<comment type="subcellular location">
    <subcellularLocation>
        <location evidence="8">Cytoplasm</location>
    </subcellularLocation>
</comment>
<dbReference type="InterPro" id="IPR000795">
    <property type="entry name" value="T_Tr_GTP-bd_dom"/>
</dbReference>
<accession>A0ABT5RXB4</accession>
<evidence type="ECO:0000256" key="1">
    <source>
        <dbReference type="ARBA" id="ARBA00007733"/>
    </source>
</evidence>
<evidence type="ECO:0000256" key="2">
    <source>
        <dbReference type="ARBA" id="ARBA00020675"/>
    </source>
</evidence>
<feature type="domain" description="Tr-type G" evidence="11">
    <location>
        <begin position="458"/>
        <end position="627"/>
    </location>
</feature>
<gene>
    <name evidence="8 12" type="primary">infB</name>
    <name evidence="12" type="ORF">OIN59_12930</name>
</gene>
<keyword evidence="7 8" id="KW-0342">GTP-binding</keyword>
<dbReference type="NCBIfam" id="TIGR00231">
    <property type="entry name" value="small_GTP"/>
    <property type="match status" value="1"/>
</dbReference>
<keyword evidence="4 8" id="KW-0396">Initiation factor</keyword>
<feature type="region of interest" description="G-domain" evidence="8">
    <location>
        <begin position="461"/>
        <end position="609"/>
    </location>
</feature>
<comment type="similarity">
    <text evidence="1 8 9">Belongs to the TRAFAC class translation factor GTPase superfamily. Classic translation factor GTPase family. IF-2 subfamily.</text>
</comment>
<dbReference type="Pfam" id="PF00009">
    <property type="entry name" value="GTP_EFTU"/>
    <property type="match status" value="1"/>
</dbReference>
<dbReference type="Gene3D" id="3.40.50.300">
    <property type="entry name" value="P-loop containing nucleotide triphosphate hydrolases"/>
    <property type="match status" value="1"/>
</dbReference>
<name>A0ABT5RXB4_9BURK</name>
<dbReference type="Pfam" id="PF08364">
    <property type="entry name" value="IF2_assoc"/>
    <property type="match status" value="1"/>
</dbReference>
<dbReference type="InterPro" id="IPR015760">
    <property type="entry name" value="TIF_IF2"/>
</dbReference>
<feature type="compositionally biased region" description="Basic and acidic residues" evidence="10">
    <location>
        <begin position="127"/>
        <end position="170"/>
    </location>
</feature>
<dbReference type="CDD" id="cd03692">
    <property type="entry name" value="mtIF2_IVc"/>
    <property type="match status" value="1"/>
</dbReference>
<evidence type="ECO:0000256" key="5">
    <source>
        <dbReference type="ARBA" id="ARBA00022741"/>
    </source>
</evidence>
<evidence type="ECO:0000256" key="10">
    <source>
        <dbReference type="SAM" id="MobiDB-lite"/>
    </source>
</evidence>
<evidence type="ECO:0000313" key="12">
    <source>
        <dbReference type="EMBL" id="MDD2178336.1"/>
    </source>
</evidence>
<reference evidence="12" key="1">
    <citation type="submission" date="2022-10" db="EMBL/GenBank/DDBJ databases">
        <title>Description of microaerobic benzene degrading bacteria.</title>
        <authorList>
            <person name="Bedics A."/>
            <person name="Tancsics A."/>
            <person name="Banerjee S."/>
        </authorList>
    </citation>
    <scope>NUCLEOTIDE SEQUENCE</scope>
    <source>
        <strain evidence="12">D2M1</strain>
    </source>
</reference>
<evidence type="ECO:0000256" key="4">
    <source>
        <dbReference type="ARBA" id="ARBA00022540"/>
    </source>
</evidence>
<feature type="region of interest" description="Disordered" evidence="10">
    <location>
        <begin position="255"/>
        <end position="282"/>
    </location>
</feature>
<dbReference type="Gene3D" id="3.30.56.50">
    <property type="entry name" value="Putative DNA-binding domain, N-terminal subdomain of bacterial translation initiation factor IF2"/>
    <property type="match status" value="1"/>
</dbReference>
<dbReference type="SUPFAM" id="SSF50447">
    <property type="entry name" value="Translation proteins"/>
    <property type="match status" value="2"/>
</dbReference>
<dbReference type="InterPro" id="IPR009061">
    <property type="entry name" value="DNA-bd_dom_put_sf"/>
</dbReference>
<dbReference type="InterPro" id="IPR009000">
    <property type="entry name" value="Transl_B-barrel_sf"/>
</dbReference>
<dbReference type="InterPro" id="IPR006847">
    <property type="entry name" value="IF2_N"/>
</dbReference>
<comment type="caution">
    <text evidence="8">Lacks conserved residue(s) required for the propagation of feature annotation.</text>
</comment>
<feature type="binding site" evidence="8">
    <location>
        <begin position="513"/>
        <end position="517"/>
    </location>
    <ligand>
        <name>GTP</name>
        <dbReference type="ChEBI" id="CHEBI:37565"/>
    </ligand>
</feature>
<protein>
    <recommendedName>
        <fullName evidence="2 8">Translation initiation factor IF-2</fullName>
    </recommendedName>
</protein>
<dbReference type="Pfam" id="PF04760">
    <property type="entry name" value="IF2_N"/>
    <property type="match status" value="2"/>
</dbReference>
<evidence type="ECO:0000313" key="13">
    <source>
        <dbReference type="Proteomes" id="UP001148932"/>
    </source>
</evidence>
<dbReference type="PANTHER" id="PTHR43381">
    <property type="entry name" value="TRANSLATION INITIATION FACTOR IF-2-RELATED"/>
    <property type="match status" value="1"/>
</dbReference>
<feature type="compositionally biased region" description="Basic and acidic residues" evidence="10">
    <location>
        <begin position="326"/>
        <end position="336"/>
    </location>
</feature>
<dbReference type="InterPro" id="IPR005225">
    <property type="entry name" value="Small_GTP-bd"/>
</dbReference>
<dbReference type="GO" id="GO:0003743">
    <property type="term" value="F:translation initiation factor activity"/>
    <property type="evidence" value="ECO:0007669"/>
    <property type="project" value="UniProtKB-KW"/>
</dbReference>
<keyword evidence="5 8" id="KW-0547">Nucleotide-binding</keyword>
<evidence type="ECO:0000256" key="8">
    <source>
        <dbReference type="HAMAP-Rule" id="MF_00100"/>
    </source>
</evidence>
<feature type="compositionally biased region" description="Basic and acidic residues" evidence="10">
    <location>
        <begin position="354"/>
        <end position="366"/>
    </location>
</feature>
<dbReference type="InterPro" id="IPR000178">
    <property type="entry name" value="TF_IF2_bacterial-like"/>
</dbReference>
<evidence type="ECO:0000256" key="3">
    <source>
        <dbReference type="ARBA" id="ARBA00022490"/>
    </source>
</evidence>
<dbReference type="Proteomes" id="UP001148932">
    <property type="component" value="Unassembled WGS sequence"/>
</dbReference>
<dbReference type="InterPro" id="IPR053905">
    <property type="entry name" value="EF-G-like_DII"/>
</dbReference>
<comment type="caution">
    <text evidence="12">The sequence shown here is derived from an EMBL/GenBank/DDBJ whole genome shotgun (WGS) entry which is preliminary data.</text>
</comment>
<proteinExistence type="inferred from homology"/>
<feature type="binding site" evidence="8">
    <location>
        <begin position="467"/>
        <end position="474"/>
    </location>
    <ligand>
        <name>GTP</name>
        <dbReference type="ChEBI" id="CHEBI:37565"/>
    </ligand>
</feature>
<dbReference type="InterPro" id="IPR044145">
    <property type="entry name" value="IF2_II"/>
</dbReference>
<dbReference type="InterPro" id="IPR023115">
    <property type="entry name" value="TIF_IF2_dom3"/>
</dbReference>
<dbReference type="InterPro" id="IPR013575">
    <property type="entry name" value="IF2_assoc_dom_bac"/>
</dbReference>
<dbReference type="PROSITE" id="PS51722">
    <property type="entry name" value="G_TR_2"/>
    <property type="match status" value="1"/>
</dbReference>
<feature type="region of interest" description="Disordered" evidence="10">
    <location>
        <begin position="100"/>
        <end position="234"/>
    </location>
</feature>
<dbReference type="SUPFAM" id="SSF52540">
    <property type="entry name" value="P-loop containing nucleoside triphosphate hydrolases"/>
    <property type="match status" value="1"/>
</dbReference>
<dbReference type="SUPFAM" id="SSF46955">
    <property type="entry name" value="Putative DNA-binding domain"/>
    <property type="match status" value="1"/>
</dbReference>
<feature type="compositionally biased region" description="Low complexity" evidence="10">
    <location>
        <begin position="104"/>
        <end position="114"/>
    </location>
</feature>
<dbReference type="CDD" id="cd03702">
    <property type="entry name" value="IF2_mtIF2_II"/>
    <property type="match status" value="1"/>
</dbReference>
<keyword evidence="13" id="KW-1185">Reference proteome</keyword>
<dbReference type="SUPFAM" id="SSF52156">
    <property type="entry name" value="Initiation factor IF2/eIF5b, domain 3"/>
    <property type="match status" value="1"/>
</dbReference>
<dbReference type="InterPro" id="IPR027417">
    <property type="entry name" value="P-loop_NTPase"/>
</dbReference>
<comment type="function">
    <text evidence="8 9">One of the essential components for the initiation of protein synthesis. Protects formylmethionyl-tRNA from spontaneous hydrolysis and promotes its binding to the 30S ribosomal subunits. Also involved in the hydrolysis of GTP during the formation of the 70S ribosomal complex.</text>
</comment>
<evidence type="ECO:0000256" key="6">
    <source>
        <dbReference type="ARBA" id="ARBA00022917"/>
    </source>
</evidence>